<feature type="binding site" evidence="10">
    <location>
        <position position="137"/>
    </location>
    <ligand>
        <name>substrate</name>
    </ligand>
</feature>
<evidence type="ECO:0000313" key="13">
    <source>
        <dbReference type="Proteomes" id="UP000647424"/>
    </source>
</evidence>
<evidence type="ECO:0000256" key="3">
    <source>
        <dbReference type="ARBA" id="ARBA00022519"/>
    </source>
</evidence>
<gene>
    <name evidence="10" type="primary">lpxH</name>
    <name evidence="12" type="ORF">IC609_08705</name>
</gene>
<feature type="binding site" evidence="10">
    <location>
        <position position="26"/>
    </location>
    <ligand>
        <name>Mn(2+)</name>
        <dbReference type="ChEBI" id="CHEBI:29035"/>
        <label>1</label>
    </ligand>
</feature>
<dbReference type="InterPro" id="IPR043461">
    <property type="entry name" value="LpxH-like"/>
</dbReference>
<dbReference type="SUPFAM" id="SSF56300">
    <property type="entry name" value="Metallo-dependent phosphatases"/>
    <property type="match status" value="1"/>
</dbReference>
<organism evidence="12 13">
    <name type="scientific">Limnohabitans radicicola</name>
    <dbReference type="NCBI Taxonomy" id="2771427"/>
    <lineage>
        <taxon>Bacteria</taxon>
        <taxon>Pseudomonadati</taxon>
        <taxon>Pseudomonadota</taxon>
        <taxon>Betaproteobacteria</taxon>
        <taxon>Burkholderiales</taxon>
        <taxon>Comamonadaceae</taxon>
        <taxon>Limnohabitans</taxon>
    </lineage>
</organism>
<comment type="function">
    <text evidence="10">Hydrolyzes the pyrophosphate bond of UDP-2,3-diacylglucosamine to yield 2,3-diacylglucosamine 1-phosphate (lipid X) and UMP by catalyzing the attack of water at the alpha-P atom. Involved in the biosynthesis of lipid A, a phosphorylated glycolipid that anchors the lipopolysaccharide to the outer membrane of the cell.</text>
</comment>
<evidence type="ECO:0000256" key="1">
    <source>
        <dbReference type="ARBA" id="ARBA00022475"/>
    </source>
</evidence>
<comment type="similarity">
    <text evidence="10">Belongs to the LpxH family.</text>
</comment>
<feature type="binding site" evidence="10">
    <location>
        <position position="55"/>
    </location>
    <ligand>
        <name>Mn(2+)</name>
        <dbReference type="ChEBI" id="CHEBI:29035"/>
        <label>1</label>
    </ligand>
</feature>
<evidence type="ECO:0000256" key="5">
    <source>
        <dbReference type="ARBA" id="ARBA00022723"/>
    </source>
</evidence>
<keyword evidence="8 10" id="KW-0472">Membrane</keyword>
<dbReference type="InterPro" id="IPR029052">
    <property type="entry name" value="Metallo-depent_PP-like"/>
</dbReference>
<name>A0A927FFS6_9BURK</name>
<protein>
    <recommendedName>
        <fullName evidence="10">UDP-2,3-diacylglucosamine hydrolase</fullName>
        <ecNumber evidence="10">3.6.1.54</ecNumber>
    </recommendedName>
    <alternativeName>
        <fullName evidence="10">UDP-2,3-diacylglucosamine diphosphatase</fullName>
    </alternativeName>
</protein>
<dbReference type="Pfam" id="PF00149">
    <property type="entry name" value="Metallophos"/>
    <property type="match status" value="1"/>
</dbReference>
<comment type="pathway">
    <text evidence="10">Glycolipid biosynthesis; lipid IV(A) biosynthesis; lipid IV(A) from (3R)-3-hydroxytetradecanoyl-[acyl-carrier-protein] and UDP-N-acetyl-alpha-D-glucosamine: step 4/6.</text>
</comment>
<feature type="domain" description="Calcineurin-like phosphoesterase" evidence="11">
    <location>
        <begin position="19"/>
        <end position="213"/>
    </location>
</feature>
<evidence type="ECO:0000256" key="8">
    <source>
        <dbReference type="ARBA" id="ARBA00023136"/>
    </source>
</evidence>
<evidence type="ECO:0000313" key="12">
    <source>
        <dbReference type="EMBL" id="MBD8050625.1"/>
    </source>
</evidence>
<feature type="binding site" evidence="10">
    <location>
        <position position="94"/>
    </location>
    <ligand>
        <name>Mn(2+)</name>
        <dbReference type="ChEBI" id="CHEBI:29035"/>
        <label>2</label>
    </ligand>
</feature>
<comment type="caution">
    <text evidence="12">The sequence shown here is derived from an EMBL/GenBank/DDBJ whole genome shotgun (WGS) entry which is preliminary data.</text>
</comment>
<dbReference type="Gene3D" id="3.60.21.10">
    <property type="match status" value="1"/>
</dbReference>
<keyword evidence="4 10" id="KW-0441">Lipid A biosynthesis</keyword>
<keyword evidence="2 10" id="KW-0444">Lipid biosynthesis</keyword>
<keyword evidence="9 10" id="KW-0464">Manganese</keyword>
<feature type="binding site" evidence="10">
    <location>
        <position position="209"/>
    </location>
    <ligand>
        <name>substrate</name>
    </ligand>
</feature>
<keyword evidence="7 10" id="KW-0443">Lipid metabolism</keyword>
<dbReference type="Proteomes" id="UP000647424">
    <property type="component" value="Unassembled WGS sequence"/>
</dbReference>
<keyword evidence="5 10" id="KW-0479">Metal-binding</keyword>
<dbReference type="EC" id="3.6.1.54" evidence="10"/>
<keyword evidence="13" id="KW-1185">Reference proteome</keyword>
<evidence type="ECO:0000256" key="4">
    <source>
        <dbReference type="ARBA" id="ARBA00022556"/>
    </source>
</evidence>
<feature type="binding site" evidence="10">
    <location>
        <position position="209"/>
    </location>
    <ligand>
        <name>Mn(2+)</name>
        <dbReference type="ChEBI" id="CHEBI:29035"/>
        <label>2</label>
    </ligand>
</feature>
<dbReference type="PANTHER" id="PTHR34990:SF1">
    <property type="entry name" value="UDP-2,3-DIACYLGLUCOSAMINE HYDROLASE"/>
    <property type="match status" value="1"/>
</dbReference>
<feature type="binding site" evidence="10">
    <location>
        <position position="179"/>
    </location>
    <ligand>
        <name>substrate</name>
    </ligand>
</feature>
<feature type="binding site" evidence="10">
    <location>
        <position position="55"/>
    </location>
    <ligand>
        <name>Mn(2+)</name>
        <dbReference type="ChEBI" id="CHEBI:29035"/>
        <label>2</label>
    </ligand>
</feature>
<dbReference type="RefSeq" id="WP_191819119.1">
    <property type="nucleotide sequence ID" value="NZ_JACYFT010000002.1"/>
</dbReference>
<comment type="catalytic activity">
    <reaction evidence="10">
        <text>UDP-2-N,3-O-bis[(3R)-3-hydroxytetradecanoyl]-alpha-D-glucosamine + H2O = 2-N,3-O-bis[(3R)-3-hydroxytetradecanoyl]-alpha-D-glucosaminyl 1-phosphate + UMP + 2 H(+)</text>
        <dbReference type="Rhea" id="RHEA:25213"/>
        <dbReference type="ChEBI" id="CHEBI:15377"/>
        <dbReference type="ChEBI" id="CHEBI:15378"/>
        <dbReference type="ChEBI" id="CHEBI:57865"/>
        <dbReference type="ChEBI" id="CHEBI:57957"/>
        <dbReference type="ChEBI" id="CHEBI:78847"/>
        <dbReference type="EC" id="3.6.1.54"/>
    </reaction>
</comment>
<dbReference type="NCBIfam" id="NF003743">
    <property type="entry name" value="PRK05340.1"/>
    <property type="match status" value="1"/>
</dbReference>
<feature type="binding site" evidence="10">
    <location>
        <position position="211"/>
    </location>
    <ligand>
        <name>Mn(2+)</name>
        <dbReference type="ChEBI" id="CHEBI:29035"/>
        <label>1</label>
    </ligand>
</feature>
<dbReference type="EMBL" id="JACYFT010000002">
    <property type="protein sequence ID" value="MBD8050625.1"/>
    <property type="molecule type" value="Genomic_DNA"/>
</dbReference>
<dbReference type="GO" id="GO:0005737">
    <property type="term" value="C:cytoplasm"/>
    <property type="evidence" value="ECO:0007669"/>
    <property type="project" value="InterPro"/>
</dbReference>
<feature type="binding site" evidence="10">
    <location>
        <position position="129"/>
    </location>
    <ligand>
        <name>Mn(2+)</name>
        <dbReference type="ChEBI" id="CHEBI:29035"/>
        <label>2</label>
    </ligand>
</feature>
<dbReference type="GO" id="GO:0008758">
    <property type="term" value="F:UDP-2,3-diacylglucosamine hydrolase activity"/>
    <property type="evidence" value="ECO:0007669"/>
    <property type="project" value="UniProtKB-UniRule"/>
</dbReference>
<dbReference type="AlphaFoldDB" id="A0A927FFS6"/>
<evidence type="ECO:0000256" key="7">
    <source>
        <dbReference type="ARBA" id="ARBA00023098"/>
    </source>
</evidence>
<sequence length="262" mass="28771">MTATQAFGTLQAPASWQTVDLISDLHLQASETATFAAWRDHMVRTQADAVLILGDLFEVWVGDDAVASDPFLQQCAEVLKQTAQHRAVYFMPGNRDFLVGPAFLGACGVQALPDPTVLVWGERRTVLTHGDALCLDDEAYQRFRLQARDPAWQAAFLARPLSERLALAQSMREQSKAHNQNVAYFADADAAMTQAWLQAAQSAHMVHGHTHQPADHAIPAPSAALRQVLSDWALDHGAPRAEVLRLHADGSHQRTLPLHARP</sequence>
<dbReference type="GO" id="GO:0019897">
    <property type="term" value="C:extrinsic component of plasma membrane"/>
    <property type="evidence" value="ECO:0007669"/>
    <property type="project" value="UniProtKB-UniRule"/>
</dbReference>
<dbReference type="CDD" id="cd07398">
    <property type="entry name" value="MPP_YbbF-LpxH"/>
    <property type="match status" value="1"/>
</dbReference>
<proteinExistence type="inferred from homology"/>
<comment type="caution">
    <text evidence="10">Lacks conserved residue(s) required for the propagation of feature annotation.</text>
</comment>
<dbReference type="HAMAP" id="MF_00575">
    <property type="entry name" value="LpxH"/>
    <property type="match status" value="1"/>
</dbReference>
<dbReference type="NCBIfam" id="TIGR01854">
    <property type="entry name" value="lipid_A_lpxH"/>
    <property type="match status" value="1"/>
</dbReference>
<dbReference type="InterPro" id="IPR010138">
    <property type="entry name" value="UDP-diacylglucosamine_Hdrlase"/>
</dbReference>
<evidence type="ECO:0000256" key="2">
    <source>
        <dbReference type="ARBA" id="ARBA00022516"/>
    </source>
</evidence>
<dbReference type="InterPro" id="IPR004843">
    <property type="entry name" value="Calcineurin-like_PHP"/>
</dbReference>
<evidence type="ECO:0000259" key="11">
    <source>
        <dbReference type="Pfam" id="PF00149"/>
    </source>
</evidence>
<dbReference type="GO" id="GO:0009245">
    <property type="term" value="P:lipid A biosynthetic process"/>
    <property type="evidence" value="ECO:0007669"/>
    <property type="project" value="UniProtKB-UniRule"/>
</dbReference>
<feature type="binding site" evidence="10">
    <location>
        <begin position="94"/>
        <end position="95"/>
    </location>
    <ligand>
        <name>substrate</name>
    </ligand>
</feature>
<keyword evidence="1 10" id="KW-1003">Cell membrane</keyword>
<comment type="subcellular location">
    <subcellularLocation>
        <location evidence="10">Cell inner membrane</location>
        <topology evidence="10">Peripheral membrane protein</topology>
        <orientation evidence="10">Cytoplasmic side</orientation>
    </subcellularLocation>
</comment>
<feature type="binding site" evidence="10">
    <location>
        <position position="24"/>
    </location>
    <ligand>
        <name>Mn(2+)</name>
        <dbReference type="ChEBI" id="CHEBI:29035"/>
        <label>1</label>
    </ligand>
</feature>
<evidence type="ECO:0000256" key="10">
    <source>
        <dbReference type="HAMAP-Rule" id="MF_00575"/>
    </source>
</evidence>
<keyword evidence="3 10" id="KW-0997">Cell inner membrane</keyword>
<reference evidence="12" key="1">
    <citation type="submission" date="2020-09" db="EMBL/GenBank/DDBJ databases">
        <title>Genome seq and assembly of Limnohabitants sp.</title>
        <authorList>
            <person name="Chhetri G."/>
        </authorList>
    </citation>
    <scope>NUCLEOTIDE SEQUENCE</scope>
    <source>
        <strain evidence="12">JUR4</strain>
    </source>
</reference>
<keyword evidence="6 10" id="KW-0378">Hydrolase</keyword>
<evidence type="ECO:0000256" key="6">
    <source>
        <dbReference type="ARBA" id="ARBA00022801"/>
    </source>
</evidence>
<dbReference type="PANTHER" id="PTHR34990">
    <property type="entry name" value="UDP-2,3-DIACYLGLUCOSAMINE HYDROLASE-RELATED"/>
    <property type="match status" value="1"/>
</dbReference>
<accession>A0A927FFS6</accession>
<evidence type="ECO:0000256" key="9">
    <source>
        <dbReference type="ARBA" id="ARBA00023211"/>
    </source>
</evidence>
<feature type="binding site" evidence="10">
    <location>
        <position position="175"/>
    </location>
    <ligand>
        <name>substrate</name>
    </ligand>
</feature>
<dbReference type="GO" id="GO:0030145">
    <property type="term" value="F:manganese ion binding"/>
    <property type="evidence" value="ECO:0007669"/>
    <property type="project" value="UniProtKB-UniRule"/>
</dbReference>
<comment type="cofactor">
    <cofactor evidence="10">
        <name>Mn(2+)</name>
        <dbReference type="ChEBI" id="CHEBI:29035"/>
    </cofactor>
    <text evidence="10">Binds 2 Mn(2+) ions per subunit in a binuclear metal center.</text>
</comment>